<feature type="coiled-coil region" evidence="7">
    <location>
        <begin position="336"/>
        <end position="370"/>
    </location>
</feature>
<name>A0A2A8CUT7_9BACT</name>
<dbReference type="FunFam" id="3.30.565.10:FF:000006">
    <property type="entry name" value="Sensor histidine kinase WalK"/>
    <property type="match status" value="1"/>
</dbReference>
<dbReference type="SUPFAM" id="SSF55874">
    <property type="entry name" value="ATPase domain of HSP90 chaperone/DNA topoisomerase II/histidine kinase"/>
    <property type="match status" value="1"/>
</dbReference>
<dbReference type="Pfam" id="PF00512">
    <property type="entry name" value="HisKA"/>
    <property type="match status" value="1"/>
</dbReference>
<dbReference type="SMART" id="SM00062">
    <property type="entry name" value="PBPb"/>
    <property type="match status" value="1"/>
</dbReference>
<organism evidence="10 11">
    <name type="scientific">Longibacter salinarum</name>
    <dbReference type="NCBI Taxonomy" id="1850348"/>
    <lineage>
        <taxon>Bacteria</taxon>
        <taxon>Pseudomonadati</taxon>
        <taxon>Rhodothermota</taxon>
        <taxon>Rhodothermia</taxon>
        <taxon>Rhodothermales</taxon>
        <taxon>Salisaetaceae</taxon>
        <taxon>Longibacter</taxon>
    </lineage>
</organism>
<evidence type="ECO:0000313" key="11">
    <source>
        <dbReference type="Proteomes" id="UP000220102"/>
    </source>
</evidence>
<dbReference type="Pfam" id="PF02518">
    <property type="entry name" value="HATPase_c"/>
    <property type="match status" value="1"/>
</dbReference>
<dbReference type="InterPro" id="IPR001638">
    <property type="entry name" value="Solute-binding_3/MltF_N"/>
</dbReference>
<dbReference type="CDD" id="cd00082">
    <property type="entry name" value="HisKA"/>
    <property type="match status" value="1"/>
</dbReference>
<dbReference type="PRINTS" id="PR00344">
    <property type="entry name" value="BCTRLSENSOR"/>
</dbReference>
<dbReference type="GO" id="GO:0000155">
    <property type="term" value="F:phosphorelay sensor kinase activity"/>
    <property type="evidence" value="ECO:0007669"/>
    <property type="project" value="InterPro"/>
</dbReference>
<dbReference type="InterPro" id="IPR003661">
    <property type="entry name" value="HisK_dim/P_dom"/>
</dbReference>
<keyword evidence="6" id="KW-0902">Two-component regulatory system</keyword>
<keyword evidence="4" id="KW-0808">Transferase</keyword>
<evidence type="ECO:0000256" key="2">
    <source>
        <dbReference type="ARBA" id="ARBA00012438"/>
    </source>
</evidence>
<reference evidence="10 11" key="1">
    <citation type="submission" date="2017-10" db="EMBL/GenBank/DDBJ databases">
        <title>Draft genome of Longibacter Salinarum.</title>
        <authorList>
            <person name="Goh K.M."/>
            <person name="Shamsir M.S."/>
            <person name="Lim S.W."/>
        </authorList>
    </citation>
    <scope>NUCLEOTIDE SEQUENCE [LARGE SCALE GENOMIC DNA]</scope>
    <source>
        <strain evidence="10 11">KCTC 52045</strain>
    </source>
</reference>
<evidence type="ECO:0000256" key="8">
    <source>
        <dbReference type="SAM" id="MobiDB-lite"/>
    </source>
</evidence>
<dbReference type="InterPro" id="IPR036890">
    <property type="entry name" value="HATPase_C_sf"/>
</dbReference>
<dbReference type="OrthoDB" id="9796457at2"/>
<evidence type="ECO:0000256" key="1">
    <source>
        <dbReference type="ARBA" id="ARBA00000085"/>
    </source>
</evidence>
<dbReference type="InterPro" id="IPR003594">
    <property type="entry name" value="HATPase_dom"/>
</dbReference>
<evidence type="ECO:0000256" key="7">
    <source>
        <dbReference type="SAM" id="Coils"/>
    </source>
</evidence>
<dbReference type="InterPro" id="IPR036097">
    <property type="entry name" value="HisK_dim/P_sf"/>
</dbReference>
<evidence type="ECO:0000259" key="9">
    <source>
        <dbReference type="PROSITE" id="PS50109"/>
    </source>
</evidence>
<dbReference type="SMART" id="SM00388">
    <property type="entry name" value="HisKA"/>
    <property type="match status" value="1"/>
</dbReference>
<dbReference type="SMART" id="SM00387">
    <property type="entry name" value="HATPase_c"/>
    <property type="match status" value="1"/>
</dbReference>
<dbReference type="PANTHER" id="PTHR43711">
    <property type="entry name" value="TWO-COMPONENT HISTIDINE KINASE"/>
    <property type="match status" value="1"/>
</dbReference>
<keyword evidence="5" id="KW-0418">Kinase</keyword>
<evidence type="ECO:0000256" key="4">
    <source>
        <dbReference type="ARBA" id="ARBA00022679"/>
    </source>
</evidence>
<dbReference type="InterPro" id="IPR050736">
    <property type="entry name" value="Sensor_HK_Regulatory"/>
</dbReference>
<keyword evidence="3" id="KW-0597">Phosphoprotein</keyword>
<evidence type="ECO:0000256" key="3">
    <source>
        <dbReference type="ARBA" id="ARBA00022553"/>
    </source>
</evidence>
<dbReference type="SUPFAM" id="SSF53850">
    <property type="entry name" value="Periplasmic binding protein-like II"/>
    <property type="match status" value="1"/>
</dbReference>
<evidence type="ECO:0000256" key="6">
    <source>
        <dbReference type="ARBA" id="ARBA00023012"/>
    </source>
</evidence>
<keyword evidence="11" id="KW-1185">Reference proteome</keyword>
<dbReference type="Proteomes" id="UP000220102">
    <property type="component" value="Unassembled WGS sequence"/>
</dbReference>
<evidence type="ECO:0000256" key="5">
    <source>
        <dbReference type="ARBA" id="ARBA00022777"/>
    </source>
</evidence>
<gene>
    <name evidence="10" type="ORF">CRI94_14385</name>
</gene>
<dbReference type="EMBL" id="PDEQ01000008">
    <property type="protein sequence ID" value="PEN12224.1"/>
    <property type="molecule type" value="Genomic_DNA"/>
</dbReference>
<comment type="caution">
    <text evidence="10">The sequence shown here is derived from an EMBL/GenBank/DDBJ whole genome shotgun (WGS) entry which is preliminary data.</text>
</comment>
<proteinExistence type="predicted"/>
<dbReference type="Gene3D" id="3.30.565.10">
    <property type="entry name" value="Histidine kinase-like ATPase, C-terminal domain"/>
    <property type="match status" value="1"/>
</dbReference>
<dbReference type="Gene3D" id="3.40.190.10">
    <property type="entry name" value="Periplasmic binding protein-like II"/>
    <property type="match status" value="2"/>
</dbReference>
<sequence>MFDTSHLMLNGSITRETSSAMKNTLRRPRPIDADTAAMLRYALLLMWVGVCTICPPAVAQSQAFQDGRLDLTAEEREWVDSNPVIRHVVIPDYAPVESYSEIGKAVGIAPDYLAEVAGRLSLRVEHVEAPTWSAALDSIREGKADLTTAIQKTESRDEYMAFTQPFLSVPDVLLVREQADPVSMDNLDGVRVAIVDRYAANSDLRRQYPGAEFQIVPDIRTGLEKTAFGSVDGMVLSLPVASATIERAQITNLRVAGATGYVYNLRFGVRHDRAMLRSVLDKALSSLTASTHRSIYERWVSFDSSETGPESGTWWYSISLVLGGLLVVLGAGAAWNWSLRHEVERRTEELERARAEAEEMNRLKSAFLANMNHEFRTPLTAIIGFSDTLLSQDPDESTKQLLRYINESGRRLGDALESLLHFAQLESDSMMLETERFSASIAVKEVADRYREEAAYENLTLDVELPDRPIQAHADRPAFQRILGHLLSNAIKFTDEGGAVTVRLIGDERDVIVEVEDTGVGIDPAFFPRLYDAFEQESGGDKREFDGVGLGLAIARTLTEKMDGRIRLESEKGQGSRFTVRIPRYPSDTADSEGRSRGRGTSHRAPAGSQQTA</sequence>
<keyword evidence="7" id="KW-0175">Coiled coil</keyword>
<feature type="domain" description="Histidine kinase" evidence="9">
    <location>
        <begin position="370"/>
        <end position="586"/>
    </location>
</feature>
<comment type="catalytic activity">
    <reaction evidence="1">
        <text>ATP + protein L-histidine = ADP + protein N-phospho-L-histidine.</text>
        <dbReference type="EC" id="2.7.13.3"/>
    </reaction>
</comment>
<accession>A0A2A8CUT7</accession>
<dbReference type="EC" id="2.7.13.3" evidence="2"/>
<dbReference type="InterPro" id="IPR005467">
    <property type="entry name" value="His_kinase_dom"/>
</dbReference>
<evidence type="ECO:0000313" key="10">
    <source>
        <dbReference type="EMBL" id="PEN12224.1"/>
    </source>
</evidence>
<feature type="region of interest" description="Disordered" evidence="8">
    <location>
        <begin position="569"/>
        <end position="613"/>
    </location>
</feature>
<dbReference type="CDD" id="cd01007">
    <property type="entry name" value="PBP2_BvgS_HisK_like"/>
    <property type="match status" value="1"/>
</dbReference>
<dbReference type="AlphaFoldDB" id="A0A2A8CUT7"/>
<dbReference type="InterPro" id="IPR004358">
    <property type="entry name" value="Sig_transdc_His_kin-like_C"/>
</dbReference>
<dbReference type="PANTHER" id="PTHR43711:SF26">
    <property type="entry name" value="SENSOR HISTIDINE KINASE RCSC"/>
    <property type="match status" value="1"/>
</dbReference>
<dbReference type="PROSITE" id="PS50109">
    <property type="entry name" value="HIS_KIN"/>
    <property type="match status" value="1"/>
</dbReference>
<protein>
    <recommendedName>
        <fullName evidence="2">histidine kinase</fullName>
        <ecNumber evidence="2">2.7.13.3</ecNumber>
    </recommendedName>
</protein>
<dbReference type="CDD" id="cd16922">
    <property type="entry name" value="HATPase_EvgS-ArcB-TorS-like"/>
    <property type="match status" value="1"/>
</dbReference>
<dbReference type="Gene3D" id="1.10.287.130">
    <property type="match status" value="1"/>
</dbReference>
<dbReference type="SUPFAM" id="SSF47384">
    <property type="entry name" value="Homodimeric domain of signal transducing histidine kinase"/>
    <property type="match status" value="1"/>
</dbReference>
<dbReference type="Pfam" id="PF00497">
    <property type="entry name" value="SBP_bac_3"/>
    <property type="match status" value="1"/>
</dbReference>